<dbReference type="InterPro" id="IPR045113">
    <property type="entry name" value="Rpb7-like"/>
</dbReference>
<dbReference type="SUPFAM" id="SSF50249">
    <property type="entry name" value="Nucleic acid-binding proteins"/>
    <property type="match status" value="1"/>
</dbReference>
<dbReference type="InParanoid" id="G7E9Z1"/>
<dbReference type="FunCoup" id="G7E9Z1">
    <property type="interactions" value="466"/>
</dbReference>
<accession>G7E9Z1</accession>
<keyword evidence="4" id="KW-0804">Transcription</keyword>
<dbReference type="FunFam" id="2.40.50.140:FF:000043">
    <property type="entry name" value="DNA-directed RNA polymerase II subunit RPB7"/>
    <property type="match status" value="1"/>
</dbReference>
<dbReference type="Pfam" id="PF03876">
    <property type="entry name" value="SHS2_Rpb7-N"/>
    <property type="match status" value="1"/>
</dbReference>
<proteinExistence type="inferred from homology"/>
<reference evidence="8 9" key="1">
    <citation type="journal article" date="2011" name="J. Gen. Appl. Microbiol.">
        <title>Draft genome sequencing of the enigmatic basidiomycete Mixia osmundae.</title>
        <authorList>
            <person name="Nishida H."/>
            <person name="Nagatsuka Y."/>
            <person name="Sugiyama J."/>
        </authorList>
    </citation>
    <scope>NUCLEOTIDE SEQUENCE [LARGE SCALE GENOMIC DNA]</scope>
    <source>
        <strain evidence="9">CBS 9802 / IAM 14324 / JCM 22182 / KY 12970</strain>
    </source>
</reference>
<evidence type="ECO:0008006" key="10">
    <source>
        <dbReference type="Google" id="ProtNLM"/>
    </source>
</evidence>
<evidence type="ECO:0000259" key="6">
    <source>
        <dbReference type="Pfam" id="PF00575"/>
    </source>
</evidence>
<dbReference type="AlphaFoldDB" id="G7E9Z1"/>
<evidence type="ECO:0000256" key="5">
    <source>
        <dbReference type="ARBA" id="ARBA00023242"/>
    </source>
</evidence>
<comment type="caution">
    <text evidence="8">The sequence shown here is derived from an EMBL/GenBank/DDBJ whole genome shotgun (WGS) entry which is preliminary data.</text>
</comment>
<evidence type="ECO:0000313" key="8">
    <source>
        <dbReference type="EMBL" id="GAA99460.1"/>
    </source>
</evidence>
<dbReference type="EMBL" id="BABT02000220">
    <property type="protein sequence ID" value="GAA99460.1"/>
    <property type="molecule type" value="Genomic_DNA"/>
</dbReference>
<reference evidence="8 9" key="2">
    <citation type="journal article" date="2012" name="Open Biol.">
        <title>Characteristics of nucleosomes and linker DNA regions on the genome of the basidiomycete Mixia osmundae revealed by mono- and dinucleosome mapping.</title>
        <authorList>
            <person name="Nishida H."/>
            <person name="Kondo S."/>
            <person name="Matsumoto T."/>
            <person name="Suzuki Y."/>
            <person name="Yoshikawa H."/>
            <person name="Taylor T.D."/>
            <person name="Sugiyama J."/>
        </authorList>
    </citation>
    <scope>NUCLEOTIDE SEQUENCE [LARGE SCALE GENOMIC DNA]</scope>
    <source>
        <strain evidence="9">CBS 9802 / IAM 14324 / JCM 22182 / KY 12970</strain>
    </source>
</reference>
<comment type="subcellular location">
    <subcellularLocation>
        <location evidence="1">Nucleus</location>
    </subcellularLocation>
</comment>
<dbReference type="eggNOG" id="KOG3298">
    <property type="taxonomic scope" value="Eukaryota"/>
</dbReference>
<keyword evidence="9" id="KW-1185">Reference proteome</keyword>
<evidence type="ECO:0000256" key="3">
    <source>
        <dbReference type="ARBA" id="ARBA00022478"/>
    </source>
</evidence>
<organism evidence="8 9">
    <name type="scientific">Mixia osmundae (strain CBS 9802 / IAM 14324 / JCM 22182 / KY 12970)</name>
    <dbReference type="NCBI Taxonomy" id="764103"/>
    <lineage>
        <taxon>Eukaryota</taxon>
        <taxon>Fungi</taxon>
        <taxon>Dikarya</taxon>
        <taxon>Basidiomycota</taxon>
        <taxon>Pucciniomycotina</taxon>
        <taxon>Mixiomycetes</taxon>
        <taxon>Mixiales</taxon>
        <taxon>Mixiaceae</taxon>
        <taxon>Mixia</taxon>
    </lineage>
</organism>
<dbReference type="GO" id="GO:0003697">
    <property type="term" value="F:single-stranded DNA binding"/>
    <property type="evidence" value="ECO:0007669"/>
    <property type="project" value="TreeGrafter"/>
</dbReference>
<dbReference type="Pfam" id="PF00575">
    <property type="entry name" value="S1"/>
    <property type="match status" value="1"/>
</dbReference>
<dbReference type="GO" id="GO:0000932">
    <property type="term" value="C:P-body"/>
    <property type="evidence" value="ECO:0007669"/>
    <property type="project" value="TreeGrafter"/>
</dbReference>
<dbReference type="InterPro" id="IPR003029">
    <property type="entry name" value="S1_domain"/>
</dbReference>
<evidence type="ECO:0000256" key="2">
    <source>
        <dbReference type="ARBA" id="ARBA00009307"/>
    </source>
</evidence>
<gene>
    <name evidence="8" type="primary">Mo06159</name>
    <name evidence="8" type="ORF">E5Q_06159</name>
</gene>
<dbReference type="CDD" id="cd04462">
    <property type="entry name" value="S1_RNAPII_Rpb7"/>
    <property type="match status" value="1"/>
</dbReference>
<dbReference type="InterPro" id="IPR036898">
    <property type="entry name" value="RNA_pol_Rpb7-like_N_sf"/>
</dbReference>
<dbReference type="GO" id="GO:0060213">
    <property type="term" value="P:positive regulation of nuclear-transcribed mRNA poly(A) tail shortening"/>
    <property type="evidence" value="ECO:0007669"/>
    <property type="project" value="TreeGrafter"/>
</dbReference>
<dbReference type="GO" id="GO:0005665">
    <property type="term" value="C:RNA polymerase II, core complex"/>
    <property type="evidence" value="ECO:0007669"/>
    <property type="project" value="TreeGrafter"/>
</dbReference>
<dbReference type="GO" id="GO:0006367">
    <property type="term" value="P:transcription initiation at RNA polymerase II promoter"/>
    <property type="evidence" value="ECO:0007669"/>
    <property type="project" value="TreeGrafter"/>
</dbReference>
<name>G7E9Z1_MIXOS</name>
<dbReference type="SUPFAM" id="SSF88798">
    <property type="entry name" value="N-terminal, heterodimerisation domain of RBP7 (RpoE)"/>
    <property type="match status" value="1"/>
</dbReference>
<dbReference type="GO" id="GO:0003727">
    <property type="term" value="F:single-stranded RNA binding"/>
    <property type="evidence" value="ECO:0007669"/>
    <property type="project" value="TreeGrafter"/>
</dbReference>
<sequence length="207" mass="22728">MFFLKNLTHTINLHPSYFGANTSDYVKHKLFEDVSGTCSGLHGYIVAVLVVGSGEGPFKPQGTIQPGTGMAEFEVPYLAVVFRPFKGEVLDGVVTTVNKMGFFVEVGALTVFVSAHLMPGDMKFSEDSPPRFSRMGDDSMAIQKDVVVRVKIVGTRIDATEIFAIGTIKEDYLGPLAADRQATQKKTREKAQRCKCCDNRACKVFSF</sequence>
<dbReference type="InterPro" id="IPR005576">
    <property type="entry name" value="Rpb7-like_N"/>
</dbReference>
<dbReference type="FunFam" id="3.30.1490.120:FF:000001">
    <property type="entry name" value="DNA-directed RNA polymerase II subunit RPB7"/>
    <property type="match status" value="1"/>
</dbReference>
<dbReference type="GO" id="GO:0045948">
    <property type="term" value="P:positive regulation of translational initiation"/>
    <property type="evidence" value="ECO:0007669"/>
    <property type="project" value="TreeGrafter"/>
</dbReference>
<protein>
    <recommendedName>
        <fullName evidence="10">S1 motif domain-containing protein</fullName>
    </recommendedName>
</protein>
<dbReference type="GO" id="GO:0031369">
    <property type="term" value="F:translation initiation factor binding"/>
    <property type="evidence" value="ECO:0007669"/>
    <property type="project" value="TreeGrafter"/>
</dbReference>
<dbReference type="CDD" id="cd04329">
    <property type="entry name" value="RNAP_II_Rpb7_N"/>
    <property type="match status" value="1"/>
</dbReference>
<feature type="domain" description="S1 motif" evidence="6">
    <location>
        <begin position="84"/>
        <end position="160"/>
    </location>
</feature>
<dbReference type="PANTHER" id="PTHR12709:SF4">
    <property type="entry name" value="DNA-DIRECTED RNA POLYMERASE II SUBUNIT RPB7"/>
    <property type="match status" value="1"/>
</dbReference>
<evidence type="ECO:0000256" key="4">
    <source>
        <dbReference type="ARBA" id="ARBA00023163"/>
    </source>
</evidence>
<dbReference type="InterPro" id="IPR012340">
    <property type="entry name" value="NA-bd_OB-fold"/>
</dbReference>
<dbReference type="HOGENOM" id="CLU_085878_2_0_1"/>
<comment type="similarity">
    <text evidence="2">Belongs to the eukaryotic RPB7/RPC8 RNA polymerase subunit family.</text>
</comment>
<evidence type="ECO:0000256" key="1">
    <source>
        <dbReference type="ARBA" id="ARBA00004123"/>
    </source>
</evidence>
<dbReference type="Gene3D" id="3.30.1490.120">
    <property type="entry name" value="RNA polymerase Rpb7-like, N-terminal domain"/>
    <property type="match status" value="1"/>
</dbReference>
<dbReference type="STRING" id="764103.G7E9Z1"/>
<dbReference type="OrthoDB" id="1162399at2759"/>
<keyword evidence="3" id="KW-0240">DNA-directed RNA polymerase</keyword>
<dbReference type="PANTHER" id="PTHR12709">
    <property type="entry name" value="DNA-DIRECTED RNA POLYMERASE II, III"/>
    <property type="match status" value="1"/>
</dbReference>
<feature type="domain" description="RNA polymerase Rpb7-like N-terminal" evidence="7">
    <location>
        <begin position="9"/>
        <end position="69"/>
    </location>
</feature>
<dbReference type="Gene3D" id="2.40.50.140">
    <property type="entry name" value="Nucleic acid-binding proteins"/>
    <property type="match status" value="1"/>
</dbReference>
<dbReference type="Proteomes" id="UP000009131">
    <property type="component" value="Unassembled WGS sequence"/>
</dbReference>
<keyword evidence="5" id="KW-0539">Nucleus</keyword>
<evidence type="ECO:0000313" key="9">
    <source>
        <dbReference type="Proteomes" id="UP000009131"/>
    </source>
</evidence>
<evidence type="ECO:0000259" key="7">
    <source>
        <dbReference type="Pfam" id="PF03876"/>
    </source>
</evidence>